<keyword evidence="7" id="KW-1133">Transmembrane helix</keyword>
<evidence type="ECO:0000256" key="8">
    <source>
        <dbReference type="ARBA" id="ARBA00023065"/>
    </source>
</evidence>
<keyword evidence="9" id="KW-0472">Membrane</keyword>
<dbReference type="GO" id="GO:0016020">
    <property type="term" value="C:membrane"/>
    <property type="evidence" value="ECO:0007669"/>
    <property type="project" value="UniProtKB-SubCell"/>
</dbReference>
<dbReference type="Pfam" id="PF01545">
    <property type="entry name" value="Cation_efflux"/>
    <property type="match status" value="1"/>
</dbReference>
<evidence type="ECO:0000256" key="6">
    <source>
        <dbReference type="ARBA" id="ARBA00022692"/>
    </source>
</evidence>
<evidence type="ECO:0000256" key="5">
    <source>
        <dbReference type="ARBA" id="ARBA00022496"/>
    </source>
</evidence>
<reference evidence="13 14" key="1">
    <citation type="submission" date="2020-05" db="EMBL/GenBank/DDBJ databases">
        <authorList>
            <person name="Casaregola S."/>
            <person name="Devillers H."/>
            <person name="Grondin C."/>
        </authorList>
    </citation>
    <scope>NUCLEOTIDE SEQUENCE [LARGE SCALE GENOMIC DNA]</scope>
    <source>
        <strain evidence="13 14">CLIB 1767</strain>
    </source>
</reference>
<feature type="region of interest" description="Disordered" evidence="11">
    <location>
        <begin position="477"/>
        <end position="498"/>
    </location>
</feature>
<sequence length="498" mass="54772">MINAAMQRVCFVGLQFNFNTNLLKVAVRTSPIRNGSFKTILSNFQVNRRGFHSSLSFSRPELELKTKNIKTSPSETSQDDSFLKSLAQGLYSHTHSHQTVNILPHSHEHSHGHSHSHSHANPMLVLDAEEIRKNAGVRVTWIGLGINVAIAIGKFIGGIVFHSQALFADSIHALSDMISDFLTLFSVRLAANKPTIDYPFGYGKIETVGSLAVSTILLTAGISIGWSSLCTIVGPIIPHTILETLAIFGSESQSMVHSTASDTTTQEVTNINAAWIAALSIVAKEWIFRATKKVAIETKSNVLMANAWHHRVDSLTSLVALVTISSGYLFNIQSLDTIGGLIVSGLVVKAGAEGMNTSIRELIDQSLEKDDEIYEEIEHSLNNSLHKLTHTINSSPLKLEELIVLASGPNLMAHAKILVPSEHSHIFTISELSRVSSHIRSALEKNVDNFKEIKIEYVEENNNRKPQFTQYKVNPTLPEHSATHSHSHSTSTHHSHTH</sequence>
<keyword evidence="5" id="KW-0410">Iron transport</keyword>
<dbReference type="RefSeq" id="XP_041406150.1">
    <property type="nucleotide sequence ID" value="XM_041550216.1"/>
</dbReference>
<dbReference type="OrthoDB" id="435980at2759"/>
<comment type="subcellular location">
    <subcellularLocation>
        <location evidence="1">Membrane</location>
        <topology evidence="1">Multi-pass membrane protein</topology>
    </subcellularLocation>
</comment>
<gene>
    <name evidence="13" type="ORF">KABA2_04S03256</name>
</gene>
<keyword evidence="3" id="KW-0409">Iron storage</keyword>
<dbReference type="GO" id="GO:0006826">
    <property type="term" value="P:iron ion transport"/>
    <property type="evidence" value="ECO:0007669"/>
    <property type="project" value="UniProtKB-KW"/>
</dbReference>
<dbReference type="GO" id="GO:0008324">
    <property type="term" value="F:monoatomic cation transmembrane transporter activity"/>
    <property type="evidence" value="ECO:0007669"/>
    <property type="project" value="InterPro"/>
</dbReference>
<protein>
    <submittedName>
        <fullName evidence="13">Similar to Saccharomyces cerevisiae YPL224C MMT2 Putative metal transporter involved in mitochondrial iron accumulation</fullName>
    </submittedName>
</protein>
<dbReference type="PANTHER" id="PTHR43840">
    <property type="entry name" value="MITOCHONDRIAL METAL TRANSPORTER 1-RELATED"/>
    <property type="match status" value="1"/>
</dbReference>
<dbReference type="InterPro" id="IPR002524">
    <property type="entry name" value="Cation_efflux"/>
</dbReference>
<dbReference type="InterPro" id="IPR027469">
    <property type="entry name" value="Cation_efflux_TMD_sf"/>
</dbReference>
<organism evidence="13 14">
    <name type="scientific">Maudiozyma barnettii</name>
    <dbReference type="NCBI Taxonomy" id="61262"/>
    <lineage>
        <taxon>Eukaryota</taxon>
        <taxon>Fungi</taxon>
        <taxon>Dikarya</taxon>
        <taxon>Ascomycota</taxon>
        <taxon>Saccharomycotina</taxon>
        <taxon>Saccharomycetes</taxon>
        <taxon>Saccharomycetales</taxon>
        <taxon>Saccharomycetaceae</taxon>
        <taxon>Maudiozyma</taxon>
    </lineage>
</organism>
<dbReference type="InterPro" id="IPR050291">
    <property type="entry name" value="CDF_Transporter"/>
</dbReference>
<dbReference type="EMBL" id="CAEFZW010000004">
    <property type="protein sequence ID" value="CAB4254306.1"/>
    <property type="molecule type" value="Genomic_DNA"/>
</dbReference>
<comment type="function">
    <text evidence="10">Mitochondrial metal transporter involved in mitochondrial iron accumulation.</text>
</comment>
<dbReference type="PANTHER" id="PTHR43840:SF15">
    <property type="entry name" value="MITOCHONDRIAL METAL TRANSPORTER 1-RELATED"/>
    <property type="match status" value="1"/>
</dbReference>
<evidence type="ECO:0000256" key="4">
    <source>
        <dbReference type="ARBA" id="ARBA00022448"/>
    </source>
</evidence>
<dbReference type="SUPFAM" id="SSF161111">
    <property type="entry name" value="Cation efflux protein transmembrane domain-like"/>
    <property type="match status" value="1"/>
</dbReference>
<evidence type="ECO:0000256" key="11">
    <source>
        <dbReference type="SAM" id="MobiDB-lite"/>
    </source>
</evidence>
<dbReference type="Proteomes" id="UP000644660">
    <property type="component" value="Unassembled WGS sequence"/>
</dbReference>
<evidence type="ECO:0000313" key="14">
    <source>
        <dbReference type="Proteomes" id="UP000644660"/>
    </source>
</evidence>
<comment type="similarity">
    <text evidence="2">Belongs to the cation diffusion facilitator (CDF) transporter (TC 2.A.4) family. SLC30A subfamily.</text>
</comment>
<evidence type="ECO:0000256" key="9">
    <source>
        <dbReference type="ARBA" id="ARBA00023136"/>
    </source>
</evidence>
<feature type="domain" description="Cation efflux protein transmembrane" evidence="12">
    <location>
        <begin position="141"/>
        <end position="362"/>
    </location>
</feature>
<accession>A0A8H2VEV4</accession>
<comment type="caution">
    <text evidence="13">The sequence shown here is derived from an EMBL/GenBank/DDBJ whole genome shotgun (WGS) entry which is preliminary data.</text>
</comment>
<evidence type="ECO:0000256" key="3">
    <source>
        <dbReference type="ARBA" id="ARBA00022434"/>
    </source>
</evidence>
<evidence type="ECO:0000256" key="7">
    <source>
        <dbReference type="ARBA" id="ARBA00022989"/>
    </source>
</evidence>
<keyword evidence="3" id="KW-0408">Iron</keyword>
<evidence type="ECO:0000256" key="2">
    <source>
        <dbReference type="ARBA" id="ARBA00008873"/>
    </source>
</evidence>
<evidence type="ECO:0000256" key="1">
    <source>
        <dbReference type="ARBA" id="ARBA00004141"/>
    </source>
</evidence>
<dbReference type="Gene3D" id="1.20.1510.10">
    <property type="entry name" value="Cation efflux protein transmembrane domain"/>
    <property type="match status" value="1"/>
</dbReference>
<keyword evidence="8" id="KW-0406">Ion transport</keyword>
<evidence type="ECO:0000313" key="13">
    <source>
        <dbReference type="EMBL" id="CAB4254306.1"/>
    </source>
</evidence>
<dbReference type="GeneID" id="64857295"/>
<dbReference type="FunFam" id="1.20.1510.10:FF:000013">
    <property type="entry name" value="Cation efflux family protein"/>
    <property type="match status" value="1"/>
</dbReference>
<dbReference type="GO" id="GO:0006879">
    <property type="term" value="P:intracellular iron ion homeostasis"/>
    <property type="evidence" value="ECO:0007669"/>
    <property type="project" value="UniProtKB-KW"/>
</dbReference>
<keyword evidence="14" id="KW-1185">Reference proteome</keyword>
<evidence type="ECO:0000259" key="12">
    <source>
        <dbReference type="Pfam" id="PF01545"/>
    </source>
</evidence>
<keyword evidence="4" id="KW-0813">Transport</keyword>
<dbReference type="InterPro" id="IPR058533">
    <property type="entry name" value="Cation_efflux_TM"/>
</dbReference>
<name>A0A8H2VEV4_9SACH</name>
<evidence type="ECO:0000256" key="10">
    <source>
        <dbReference type="ARBA" id="ARBA00055037"/>
    </source>
</evidence>
<dbReference type="AlphaFoldDB" id="A0A8H2VEV4"/>
<keyword evidence="6" id="KW-0812">Transmembrane</keyword>
<feature type="compositionally biased region" description="Basic residues" evidence="11">
    <location>
        <begin position="483"/>
        <end position="498"/>
    </location>
</feature>
<dbReference type="GO" id="GO:0005739">
    <property type="term" value="C:mitochondrion"/>
    <property type="evidence" value="ECO:0007669"/>
    <property type="project" value="UniProtKB-ARBA"/>
</dbReference>
<dbReference type="NCBIfam" id="TIGR01297">
    <property type="entry name" value="CDF"/>
    <property type="match status" value="1"/>
</dbReference>
<proteinExistence type="inferred from homology"/>